<reference evidence="2" key="2">
    <citation type="submission" date="2025-08" db="UniProtKB">
        <authorList>
            <consortium name="RefSeq"/>
        </authorList>
    </citation>
    <scope>IDENTIFICATION</scope>
    <source>
        <tissue evidence="2">Leaf</tissue>
    </source>
</reference>
<organism evidence="1 2">
    <name type="scientific">Nicotiana tabacum</name>
    <name type="common">Common tobacco</name>
    <dbReference type="NCBI Taxonomy" id="4097"/>
    <lineage>
        <taxon>Eukaryota</taxon>
        <taxon>Viridiplantae</taxon>
        <taxon>Streptophyta</taxon>
        <taxon>Embryophyta</taxon>
        <taxon>Tracheophyta</taxon>
        <taxon>Spermatophyta</taxon>
        <taxon>Magnoliopsida</taxon>
        <taxon>eudicotyledons</taxon>
        <taxon>Gunneridae</taxon>
        <taxon>Pentapetalae</taxon>
        <taxon>asterids</taxon>
        <taxon>lamiids</taxon>
        <taxon>Solanales</taxon>
        <taxon>Solanaceae</taxon>
        <taxon>Nicotianoideae</taxon>
        <taxon>Nicotianeae</taxon>
        <taxon>Nicotiana</taxon>
    </lineage>
</organism>
<name>A0AC58SU58_TOBAC</name>
<evidence type="ECO:0000313" key="1">
    <source>
        <dbReference type="Proteomes" id="UP000790787"/>
    </source>
</evidence>
<dbReference type="Proteomes" id="UP000790787">
    <property type="component" value="Chromosome 16"/>
</dbReference>
<reference evidence="1" key="1">
    <citation type="journal article" date="2014" name="Nat. Commun.">
        <title>The tobacco genome sequence and its comparison with those of tomato and potato.</title>
        <authorList>
            <person name="Sierro N."/>
            <person name="Battey J.N."/>
            <person name="Ouadi S."/>
            <person name="Bakaher N."/>
            <person name="Bovet L."/>
            <person name="Willig A."/>
            <person name="Goepfert S."/>
            <person name="Peitsch M.C."/>
            <person name="Ivanov N.V."/>
        </authorList>
    </citation>
    <scope>NUCLEOTIDE SEQUENCE [LARGE SCALE GENOMIC DNA]</scope>
</reference>
<sequence length="266" mass="32119">MWWCSWSTYEEEFKDMLKQLGEVSEDAVRDLLNYPPVTWYRSYFDTQCKNPMVDNNFTESFNSWILEARHKPIVKMLEDIRVKVMNQLKDRAEEVNSWRGKYSPYVMELYNDYRDMASKCKENFNEERGFEISEGENRVFLYKKQDPTLGIHWWYSKQAWQLVYQHKLQPVRGERFWKVERHQAMDPPPLAKMVGKPKMKRSREKDEARKRQGQCSTSRKGLQMTCSFCGKPNHNKRSCPLANKIYFLSIVYTYNLFFYSQDNMYI</sequence>
<dbReference type="RefSeq" id="XP_075088483.1">
    <property type="nucleotide sequence ID" value="XM_075232382.1"/>
</dbReference>
<gene>
    <name evidence="2" type="primary">LOC142170467</name>
</gene>
<protein>
    <submittedName>
        <fullName evidence="2">Uncharacterized protein LOC142170467</fullName>
    </submittedName>
</protein>
<proteinExistence type="predicted"/>
<accession>A0AC58SU58</accession>
<evidence type="ECO:0000313" key="2">
    <source>
        <dbReference type="RefSeq" id="XP_075088483.1"/>
    </source>
</evidence>
<keyword evidence="1" id="KW-1185">Reference proteome</keyword>